<dbReference type="EMBL" id="CP002583">
    <property type="protein sequence ID" value="ADZ90933.1"/>
    <property type="molecule type" value="Genomic_DNA"/>
</dbReference>
<dbReference type="HOGENOM" id="CLU_1244090_0_0_6"/>
<sequence>MSNGNNTDWFARVVAVLGLVLACASIVLPYVKDISDSQEAINITAKPESGGGILRLSGNLENSRAIQIPWVFTISNTGKVTFSITSYTVHKLEGNGGVSYFSGLDGGLTDSMNRPVAIPFTLNPGESESFRLHLGYVPEQKVEDILRNLFEKIGPVEYQSAFHTLAKQGLTFYGGDAVYREFEDGNTLISIESFDKDPVYQVSFGTGRGNSFAIVTSTNPAY</sequence>
<proteinExistence type="predicted"/>
<dbReference type="Proteomes" id="UP000001062">
    <property type="component" value="Chromosome"/>
</dbReference>
<keyword evidence="2" id="KW-1185">Reference proteome</keyword>
<dbReference type="AlphaFoldDB" id="F2JZS9"/>
<evidence type="ECO:0000313" key="2">
    <source>
        <dbReference type="Proteomes" id="UP000001062"/>
    </source>
</evidence>
<evidence type="ECO:0000313" key="1">
    <source>
        <dbReference type="EMBL" id="ADZ90933.1"/>
    </source>
</evidence>
<protein>
    <submittedName>
        <fullName evidence="1">Uncharacterized protein</fullName>
    </submittedName>
</protein>
<reference evidence="1 2" key="1">
    <citation type="journal article" date="2012" name="Stand. Genomic Sci.">
        <title>Complete genome sequence of the melanogenic marine bacterium Marinomonas mediterranea type strain (MMB-1(T)).</title>
        <authorList>
            <person name="Lucas-Elio P."/>
            <person name="Goodwin L."/>
            <person name="Woyke T."/>
            <person name="Pitluck S."/>
            <person name="Nolan M."/>
            <person name="Kyrpides N.C."/>
            <person name="Detter J.C."/>
            <person name="Copeland A."/>
            <person name="Teshima H."/>
            <person name="Bruce D."/>
            <person name="Detter C."/>
            <person name="Tapia R."/>
            <person name="Han S."/>
            <person name="Land M.L."/>
            <person name="Ivanova N."/>
            <person name="Mikhailova N."/>
            <person name="Johnston A.W."/>
            <person name="Sanchez-Amat A."/>
        </authorList>
    </citation>
    <scope>NUCLEOTIDE SEQUENCE [LARGE SCALE GENOMIC DNA]</scope>
    <source>
        <strain evidence="2">ATCC 700492 / JCM 21426 / NBRC 103028 / MMB-1</strain>
    </source>
</reference>
<name>F2JZS9_MARM1</name>
<organism evidence="1 2">
    <name type="scientific">Marinomonas mediterranea (strain ATCC 700492 / JCM 21426 / NBRC 103028 / MMB-1)</name>
    <dbReference type="NCBI Taxonomy" id="717774"/>
    <lineage>
        <taxon>Bacteria</taxon>
        <taxon>Pseudomonadati</taxon>
        <taxon>Pseudomonadota</taxon>
        <taxon>Gammaproteobacteria</taxon>
        <taxon>Oceanospirillales</taxon>
        <taxon>Oceanospirillaceae</taxon>
        <taxon>Marinomonas</taxon>
    </lineage>
</organism>
<dbReference type="KEGG" id="mme:Marme_1674"/>
<dbReference type="RefSeq" id="WP_013660838.1">
    <property type="nucleotide sequence ID" value="NC_015276.1"/>
</dbReference>
<dbReference type="PATRIC" id="fig|717774.3.peg.1733"/>
<gene>
    <name evidence="1" type="ordered locus">Marme_1674</name>
</gene>
<accession>F2JZS9</accession>